<sequence length="198" mass="21016">MAKILVLYYSTYGHVEQMAYAVAEGARETGAEVVVKRVPELVPEEVARQNHFKLDQQAPVATVAELADYDAIIFGTPTRYGNMASQMKQFIDQTGGLWMKGALVGKVGSVFTSTASQHGGQETTLTSFHTVLFHHGMVVVGLPYAFQGQAGVEAVKGGTPYGASTIADGDGSRQPSQVELDGARFQGKHVAGIAAKLA</sequence>
<gene>
    <name evidence="7" type="primary">wrbA</name>
    <name evidence="7" type="ORF">ACFQE0_03215</name>
</gene>
<dbReference type="GO" id="GO:0003955">
    <property type="term" value="F:NAD(P)H dehydrogenase (quinone) activity"/>
    <property type="evidence" value="ECO:0007669"/>
    <property type="project" value="UniProtKB-EC"/>
</dbReference>
<organism evidence="7 8">
    <name type="scientific">Methylobacterium komagatae</name>
    <dbReference type="NCBI Taxonomy" id="374425"/>
    <lineage>
        <taxon>Bacteria</taxon>
        <taxon>Pseudomonadati</taxon>
        <taxon>Pseudomonadota</taxon>
        <taxon>Alphaproteobacteria</taxon>
        <taxon>Hyphomicrobiales</taxon>
        <taxon>Methylobacteriaceae</taxon>
        <taxon>Methylobacterium</taxon>
    </lineage>
</organism>
<dbReference type="PROSITE" id="PS50902">
    <property type="entry name" value="FLAVODOXIN_LIKE"/>
    <property type="match status" value="1"/>
</dbReference>
<keyword evidence="5" id="KW-0547">Nucleotide-binding</keyword>
<keyword evidence="3 5" id="KW-0288">FMN</keyword>
<keyword evidence="5" id="KW-0521">NADP</keyword>
<comment type="catalytic activity">
    <reaction evidence="5">
        <text>a quinone + NADH + H(+) = a quinol + NAD(+)</text>
        <dbReference type="Rhea" id="RHEA:46160"/>
        <dbReference type="ChEBI" id="CHEBI:15378"/>
        <dbReference type="ChEBI" id="CHEBI:24646"/>
        <dbReference type="ChEBI" id="CHEBI:57540"/>
        <dbReference type="ChEBI" id="CHEBI:57945"/>
        <dbReference type="ChEBI" id="CHEBI:132124"/>
        <dbReference type="EC" id="1.6.5.2"/>
    </reaction>
</comment>
<evidence type="ECO:0000256" key="4">
    <source>
        <dbReference type="ARBA" id="ARBA00023002"/>
    </source>
</evidence>
<evidence type="ECO:0000259" key="6">
    <source>
        <dbReference type="PROSITE" id="PS50902"/>
    </source>
</evidence>
<dbReference type="Gene3D" id="3.40.50.360">
    <property type="match status" value="1"/>
</dbReference>
<dbReference type="NCBIfam" id="NF002999">
    <property type="entry name" value="PRK03767.1"/>
    <property type="match status" value="1"/>
</dbReference>
<dbReference type="InterPro" id="IPR010089">
    <property type="entry name" value="Flavoprotein_WrbA-like"/>
</dbReference>
<comment type="caution">
    <text evidence="5">Lacks conserved residue(s) required for the propagation of feature annotation.</text>
</comment>
<feature type="binding site" evidence="5">
    <location>
        <position position="12"/>
    </location>
    <ligand>
        <name>NAD(+)</name>
        <dbReference type="ChEBI" id="CHEBI:57540"/>
    </ligand>
</feature>
<feature type="binding site" evidence="5">
    <location>
        <position position="98"/>
    </location>
    <ligand>
        <name>substrate</name>
    </ligand>
</feature>
<feature type="domain" description="Flavodoxin-like" evidence="6">
    <location>
        <begin position="4"/>
        <end position="190"/>
    </location>
</feature>
<keyword evidence="4 5" id="KW-0560">Oxidoreductase</keyword>
<dbReference type="RefSeq" id="WP_378966997.1">
    <property type="nucleotide sequence ID" value="NZ_JBHSWN010000001.1"/>
</dbReference>
<comment type="cofactor">
    <cofactor evidence="5">
        <name>FMN</name>
        <dbReference type="ChEBI" id="CHEBI:58210"/>
    </cofactor>
    <text evidence="5">Binds 1 FMN per monomer.</text>
</comment>
<dbReference type="InterPro" id="IPR029039">
    <property type="entry name" value="Flavoprotein-like_sf"/>
</dbReference>
<proteinExistence type="inferred from homology"/>
<dbReference type="InterPro" id="IPR005025">
    <property type="entry name" value="FMN_Rdtase-like_dom"/>
</dbReference>
<feature type="binding site" evidence="5">
    <location>
        <begin position="10"/>
        <end position="15"/>
    </location>
    <ligand>
        <name>FMN</name>
        <dbReference type="ChEBI" id="CHEBI:58210"/>
    </ligand>
</feature>
<feature type="binding site" evidence="5">
    <location>
        <position position="134"/>
    </location>
    <ligand>
        <name>FMN</name>
        <dbReference type="ChEBI" id="CHEBI:58210"/>
    </ligand>
</feature>
<dbReference type="InterPro" id="IPR008254">
    <property type="entry name" value="Flavodoxin/NO_synth"/>
</dbReference>
<evidence type="ECO:0000256" key="3">
    <source>
        <dbReference type="ARBA" id="ARBA00022643"/>
    </source>
</evidence>
<protein>
    <recommendedName>
        <fullName evidence="5">NAD(P)H dehydrogenase (quinone)</fullName>
        <ecNumber evidence="5">1.6.5.2</ecNumber>
    </recommendedName>
    <alternativeName>
        <fullName evidence="5">NAD(P)H:quinone oxidoreductase</fullName>
        <shortName evidence="5">NQO</shortName>
    </alternativeName>
</protein>
<feature type="binding site" evidence="5">
    <location>
        <begin position="78"/>
        <end position="80"/>
    </location>
    <ligand>
        <name>FMN</name>
        <dbReference type="ChEBI" id="CHEBI:58210"/>
    </ligand>
</feature>
<dbReference type="NCBIfam" id="TIGR01755">
    <property type="entry name" value="flav_wrbA"/>
    <property type="match status" value="1"/>
</dbReference>
<dbReference type="EMBL" id="JBHSWN010000001">
    <property type="protein sequence ID" value="MFC6788718.1"/>
    <property type="molecule type" value="Genomic_DNA"/>
</dbReference>
<keyword evidence="8" id="KW-1185">Reference proteome</keyword>
<dbReference type="PANTHER" id="PTHR30546">
    <property type="entry name" value="FLAVODOXIN-RELATED PROTEIN WRBA-RELATED"/>
    <property type="match status" value="1"/>
</dbReference>
<keyword evidence="2 5" id="KW-0285">Flavoprotein</keyword>
<dbReference type="InterPro" id="IPR037513">
    <property type="entry name" value="NQO"/>
</dbReference>
<dbReference type="Pfam" id="PF03358">
    <property type="entry name" value="FMN_red"/>
    <property type="match status" value="1"/>
</dbReference>
<comment type="catalytic activity">
    <reaction evidence="5">
        <text>a quinone + NADPH + H(+) = a quinol + NADP(+)</text>
        <dbReference type="Rhea" id="RHEA:46164"/>
        <dbReference type="ChEBI" id="CHEBI:15378"/>
        <dbReference type="ChEBI" id="CHEBI:24646"/>
        <dbReference type="ChEBI" id="CHEBI:57783"/>
        <dbReference type="ChEBI" id="CHEBI:58349"/>
        <dbReference type="ChEBI" id="CHEBI:132124"/>
        <dbReference type="EC" id="1.6.5.2"/>
    </reaction>
</comment>
<keyword evidence="5" id="KW-0520">NAD</keyword>
<comment type="similarity">
    <text evidence="1 5">Belongs to the WrbA family.</text>
</comment>
<reference evidence="8" key="1">
    <citation type="journal article" date="2019" name="Int. J. Syst. Evol. Microbiol.">
        <title>The Global Catalogue of Microorganisms (GCM) 10K type strain sequencing project: providing services to taxonomists for standard genome sequencing and annotation.</title>
        <authorList>
            <consortium name="The Broad Institute Genomics Platform"/>
            <consortium name="The Broad Institute Genome Sequencing Center for Infectious Disease"/>
            <person name="Wu L."/>
            <person name="Ma J."/>
        </authorList>
    </citation>
    <scope>NUCLEOTIDE SEQUENCE [LARGE SCALE GENOMIC DNA]</scope>
    <source>
        <strain evidence="8">CCUG 48316</strain>
    </source>
</reference>
<evidence type="ECO:0000256" key="2">
    <source>
        <dbReference type="ARBA" id="ARBA00022630"/>
    </source>
</evidence>
<evidence type="ECO:0000256" key="1">
    <source>
        <dbReference type="ARBA" id="ARBA00006961"/>
    </source>
</evidence>
<dbReference type="HAMAP" id="MF_01017">
    <property type="entry name" value="NQOR"/>
    <property type="match status" value="1"/>
</dbReference>
<name>A0ABW2BE96_9HYPH</name>
<evidence type="ECO:0000256" key="5">
    <source>
        <dbReference type="HAMAP-Rule" id="MF_01017"/>
    </source>
</evidence>
<accession>A0ABW2BE96</accession>
<dbReference type="PANTHER" id="PTHR30546:SF23">
    <property type="entry name" value="FLAVOPROTEIN-LIKE PROTEIN YCP4-RELATED"/>
    <property type="match status" value="1"/>
</dbReference>
<dbReference type="EC" id="1.6.5.2" evidence="5"/>
<comment type="caution">
    <text evidence="7">The sequence shown here is derived from an EMBL/GenBank/DDBJ whole genome shotgun (WGS) entry which is preliminary data.</text>
</comment>
<dbReference type="SUPFAM" id="SSF52218">
    <property type="entry name" value="Flavoproteins"/>
    <property type="match status" value="1"/>
</dbReference>
<evidence type="ECO:0000313" key="7">
    <source>
        <dbReference type="EMBL" id="MFC6788718.1"/>
    </source>
</evidence>
<evidence type="ECO:0000313" key="8">
    <source>
        <dbReference type="Proteomes" id="UP001596292"/>
    </source>
</evidence>
<dbReference type="Proteomes" id="UP001596292">
    <property type="component" value="Unassembled WGS sequence"/>
</dbReference>